<dbReference type="EMBL" id="CP027306">
    <property type="protein sequence ID" value="AXE76444.1"/>
    <property type="molecule type" value="Genomic_DNA"/>
</dbReference>
<dbReference type="SMR" id="A0A286MYQ8"/>
<evidence type="ECO:0000313" key="5">
    <source>
        <dbReference type="Proteomes" id="UP000252698"/>
    </source>
</evidence>
<dbReference type="KEGG" id="sata:C5746_05285"/>
<feature type="domain" description="ParB-like N-terminal" evidence="2">
    <location>
        <begin position="42"/>
        <end position="126"/>
    </location>
</feature>
<evidence type="ECO:0000256" key="1">
    <source>
        <dbReference type="SAM" id="MobiDB-lite"/>
    </source>
</evidence>
<dbReference type="Proteomes" id="UP000252698">
    <property type="component" value="Chromosome"/>
</dbReference>
<dbReference type="SMART" id="SM00470">
    <property type="entry name" value="ParB"/>
    <property type="match status" value="1"/>
</dbReference>
<sequence>MIGRLKAHAARTPEVSGFDVPGRGSGTGTSSAAGAAQSSAIECVSVAALTTSDTPRSGGEDEEHVQLLATLQTRLPPIVVHRPTMRVIDGAHRLRAAVVRGDDRIMVRYFDGAEADAFVLAVRLNSEHGLPLSLTDRKAAAARIVASHPQWSDRRIAEVVGLAANTVGAIRQRSTAQNEQPNASIGRDGRMRPRNGAEGRLRAGELMRANPDASLREIARLAGISAATASDVRARLNRGEPLVTPQQQQAGARESPAGSAARRSVRSGCPASEVLLVSLSKDPSLRLTMAGKILLRALRASSVDADGWSRIVDAVPPHRQEVVARLARECANAWQLLADRLAERTSEGSTEAG</sequence>
<feature type="region of interest" description="Disordered" evidence="1">
    <location>
        <begin position="1"/>
        <end position="33"/>
    </location>
</feature>
<dbReference type="RefSeq" id="WP_114243107.1">
    <property type="nucleotide sequence ID" value="NZ_CP027306.1"/>
</dbReference>
<proteinExistence type="predicted"/>
<dbReference type="GeneID" id="95517935"/>
<name>A0A286MYQ8_STRAR</name>
<dbReference type="InterPro" id="IPR003115">
    <property type="entry name" value="ParB_N"/>
</dbReference>
<protein>
    <submittedName>
        <fullName evidence="3">IlaB</fullName>
    </submittedName>
    <submittedName>
        <fullName evidence="4">Streptomycin biosynthesis protein</fullName>
    </submittedName>
</protein>
<feature type="compositionally biased region" description="Basic and acidic residues" evidence="1">
    <location>
        <begin position="187"/>
        <end position="202"/>
    </location>
</feature>
<dbReference type="AlphaFoldDB" id="A0A286MYQ8"/>
<feature type="compositionally biased region" description="Polar residues" evidence="1">
    <location>
        <begin position="172"/>
        <end position="183"/>
    </location>
</feature>
<evidence type="ECO:0000313" key="4">
    <source>
        <dbReference type="EMBL" id="AXE76444.1"/>
    </source>
</evidence>
<dbReference type="SUPFAM" id="SSF110849">
    <property type="entry name" value="ParB/Sulfiredoxin"/>
    <property type="match status" value="1"/>
</dbReference>
<evidence type="ECO:0000259" key="2">
    <source>
        <dbReference type="SMART" id="SM00470"/>
    </source>
</evidence>
<feature type="region of interest" description="Disordered" evidence="1">
    <location>
        <begin position="172"/>
        <end position="202"/>
    </location>
</feature>
<feature type="region of interest" description="Disordered" evidence="1">
    <location>
        <begin position="240"/>
        <end position="265"/>
    </location>
</feature>
<reference evidence="4 5" key="2">
    <citation type="journal article" date="2018" name="Front. Microbiol.">
        <title>Genome Sequencing of Streptomyces atratus SCSIOZH16 and Activation Production of Nocardamine via Metabolic Engineering.</title>
        <authorList>
            <person name="Li Y."/>
            <person name="Zhang C."/>
            <person name="Liu C."/>
            <person name="Ju J."/>
            <person name="Ma J."/>
        </authorList>
    </citation>
    <scope>NUCLEOTIDE SEQUENCE [LARGE SCALE GENOMIC DNA]</scope>
    <source>
        <strain evidence="4 5">SCSIO_ZH16</strain>
    </source>
</reference>
<reference evidence="3" key="1">
    <citation type="journal article" date="2017" name="Nat. Commun.">
        <title>Biosynthesis of ilamycins featuring unusual building blocks and engineered production of enhanced anti-tuberculosis agents.</title>
        <authorList>
            <person name="Ma J."/>
            <person name="Huang H."/>
            <person name="Xie Y."/>
            <person name="Liu Z."/>
            <person name="Zhao J."/>
            <person name="Zhang C."/>
            <person name="Jia Y."/>
            <person name="Zhang Y."/>
            <person name="Zhang H."/>
            <person name="Zhang T."/>
            <person name="Ju J."/>
        </authorList>
    </citation>
    <scope>NUCLEOTIDE SEQUENCE</scope>
    <source>
        <strain evidence="3">SCSIO ZH16</strain>
    </source>
</reference>
<dbReference type="EMBL" id="KY173348">
    <property type="protein sequence ID" value="ASX95224.1"/>
    <property type="molecule type" value="Genomic_DNA"/>
</dbReference>
<evidence type="ECO:0000313" key="3">
    <source>
        <dbReference type="EMBL" id="ASX95224.1"/>
    </source>
</evidence>
<organism evidence="3">
    <name type="scientific">Streptomyces atratus</name>
    <dbReference type="NCBI Taxonomy" id="1893"/>
    <lineage>
        <taxon>Bacteria</taxon>
        <taxon>Bacillati</taxon>
        <taxon>Actinomycetota</taxon>
        <taxon>Actinomycetes</taxon>
        <taxon>Kitasatosporales</taxon>
        <taxon>Streptomycetaceae</taxon>
        <taxon>Streptomyces</taxon>
    </lineage>
</organism>
<dbReference type="InterPro" id="IPR036086">
    <property type="entry name" value="ParB/Sulfiredoxin_sf"/>
</dbReference>
<accession>A0A286MYQ8</accession>
<gene>
    <name evidence="4" type="ORF">C5746_05285</name>
</gene>